<organism evidence="1">
    <name type="scientific">marine sediment metagenome</name>
    <dbReference type="NCBI Taxonomy" id="412755"/>
    <lineage>
        <taxon>unclassified sequences</taxon>
        <taxon>metagenomes</taxon>
        <taxon>ecological metagenomes</taxon>
    </lineage>
</organism>
<feature type="non-terminal residue" evidence="1">
    <location>
        <position position="38"/>
    </location>
</feature>
<evidence type="ECO:0000313" key="1">
    <source>
        <dbReference type="EMBL" id="GAH33398.1"/>
    </source>
</evidence>
<sequence>MPRLFDKKFKDIYKHLIEVCKKNNIKKDNFNLKPNRID</sequence>
<name>X1GK68_9ZZZZ</name>
<gene>
    <name evidence="1" type="ORF">S03H2_23889</name>
</gene>
<comment type="caution">
    <text evidence="1">The sequence shown here is derived from an EMBL/GenBank/DDBJ whole genome shotgun (WGS) entry which is preliminary data.</text>
</comment>
<reference evidence="1" key="1">
    <citation type="journal article" date="2014" name="Front. Microbiol.">
        <title>High frequency of phylogenetically diverse reductive dehalogenase-homologous genes in deep subseafloor sedimentary metagenomes.</title>
        <authorList>
            <person name="Kawai M."/>
            <person name="Futagami T."/>
            <person name="Toyoda A."/>
            <person name="Takaki Y."/>
            <person name="Nishi S."/>
            <person name="Hori S."/>
            <person name="Arai W."/>
            <person name="Tsubouchi T."/>
            <person name="Morono Y."/>
            <person name="Uchiyama I."/>
            <person name="Ito T."/>
            <person name="Fujiyama A."/>
            <person name="Inagaki F."/>
            <person name="Takami H."/>
        </authorList>
    </citation>
    <scope>NUCLEOTIDE SEQUENCE</scope>
    <source>
        <strain evidence="1">Expedition CK06-06</strain>
    </source>
</reference>
<dbReference type="AlphaFoldDB" id="X1GK68"/>
<accession>X1GK68</accession>
<dbReference type="EMBL" id="BARU01013138">
    <property type="protein sequence ID" value="GAH33398.1"/>
    <property type="molecule type" value="Genomic_DNA"/>
</dbReference>
<proteinExistence type="predicted"/>
<protein>
    <submittedName>
        <fullName evidence="1">Uncharacterized protein</fullName>
    </submittedName>
</protein>